<feature type="transmembrane region" description="Helical" evidence="7">
    <location>
        <begin position="6"/>
        <end position="25"/>
    </location>
</feature>
<feature type="domain" description="Cytochrome b561" evidence="8">
    <location>
        <begin position="9"/>
        <end position="99"/>
    </location>
</feature>
<evidence type="ECO:0000256" key="4">
    <source>
        <dbReference type="ARBA" id="ARBA00022982"/>
    </source>
</evidence>
<keyword evidence="4" id="KW-0249">Electron transport</keyword>
<accession>A0ABV8A6X8</accession>
<dbReference type="NCBIfam" id="TIGR03987">
    <property type="entry name" value="HsmA family protein"/>
    <property type="match status" value="1"/>
</dbReference>
<evidence type="ECO:0000256" key="7">
    <source>
        <dbReference type="SAM" id="Phobius"/>
    </source>
</evidence>
<evidence type="ECO:0000259" key="8">
    <source>
        <dbReference type="Pfam" id="PF03188"/>
    </source>
</evidence>
<proteinExistence type="predicted"/>
<name>A0ABV8A6X8_9DEIO</name>
<dbReference type="InterPro" id="IPR023813">
    <property type="entry name" value="HsmA-like"/>
</dbReference>
<gene>
    <name evidence="9" type="ORF">ACFOPQ_04405</name>
</gene>
<evidence type="ECO:0000313" key="9">
    <source>
        <dbReference type="EMBL" id="MFC3860005.1"/>
    </source>
</evidence>
<evidence type="ECO:0000256" key="1">
    <source>
        <dbReference type="ARBA" id="ARBA00004370"/>
    </source>
</evidence>
<comment type="caution">
    <text evidence="9">The sequence shown here is derived from an EMBL/GenBank/DDBJ whole genome shotgun (WGS) entry which is preliminary data.</text>
</comment>
<evidence type="ECO:0000256" key="5">
    <source>
        <dbReference type="ARBA" id="ARBA00022989"/>
    </source>
</evidence>
<evidence type="ECO:0000256" key="2">
    <source>
        <dbReference type="ARBA" id="ARBA00022448"/>
    </source>
</evidence>
<dbReference type="InterPro" id="IPR006593">
    <property type="entry name" value="Cyt_b561/ferric_Rdtase_TM"/>
</dbReference>
<sequence>MSTPLLIAIIAMTTALISYSIGVWGEKRAGTIKPVHLAAFWFGLICDTTGTEMMRRIAEAGGTPGGVGLHAILGGLALVLMGVHAVWATVTYFKQNAQAMQTFHRFSLGVWSLWLLPYVGGLVLANLHHA</sequence>
<organism evidence="9 10">
    <name type="scientific">Deinococcus antarcticus</name>
    <dbReference type="NCBI Taxonomy" id="1298767"/>
    <lineage>
        <taxon>Bacteria</taxon>
        <taxon>Thermotogati</taxon>
        <taxon>Deinococcota</taxon>
        <taxon>Deinococci</taxon>
        <taxon>Deinococcales</taxon>
        <taxon>Deinococcaceae</taxon>
        <taxon>Deinococcus</taxon>
    </lineage>
</organism>
<dbReference type="Proteomes" id="UP001595748">
    <property type="component" value="Unassembled WGS sequence"/>
</dbReference>
<keyword evidence="5 7" id="KW-1133">Transmembrane helix</keyword>
<evidence type="ECO:0000313" key="10">
    <source>
        <dbReference type="Proteomes" id="UP001595748"/>
    </source>
</evidence>
<reference evidence="10" key="1">
    <citation type="journal article" date="2019" name="Int. J. Syst. Evol. Microbiol.">
        <title>The Global Catalogue of Microorganisms (GCM) 10K type strain sequencing project: providing services to taxonomists for standard genome sequencing and annotation.</title>
        <authorList>
            <consortium name="The Broad Institute Genomics Platform"/>
            <consortium name="The Broad Institute Genome Sequencing Center for Infectious Disease"/>
            <person name="Wu L."/>
            <person name="Ma J."/>
        </authorList>
    </citation>
    <scope>NUCLEOTIDE SEQUENCE [LARGE SCALE GENOMIC DNA]</scope>
    <source>
        <strain evidence="10">CCTCC AB 2013263</strain>
    </source>
</reference>
<protein>
    <submittedName>
        <fullName evidence="9">HsmA family protein</fullName>
    </submittedName>
</protein>
<keyword evidence="10" id="KW-1185">Reference proteome</keyword>
<comment type="subcellular location">
    <subcellularLocation>
        <location evidence="1">Membrane</location>
    </subcellularLocation>
</comment>
<dbReference type="RefSeq" id="WP_380076158.1">
    <property type="nucleotide sequence ID" value="NZ_JBHRZF010000042.1"/>
</dbReference>
<keyword evidence="2" id="KW-0813">Transport</keyword>
<dbReference type="Pfam" id="PF03188">
    <property type="entry name" value="Cytochrom_B561"/>
    <property type="match status" value="1"/>
</dbReference>
<evidence type="ECO:0000256" key="6">
    <source>
        <dbReference type="ARBA" id="ARBA00023136"/>
    </source>
</evidence>
<keyword evidence="6 7" id="KW-0472">Membrane</keyword>
<dbReference type="EMBL" id="JBHRZF010000042">
    <property type="protein sequence ID" value="MFC3860005.1"/>
    <property type="molecule type" value="Genomic_DNA"/>
</dbReference>
<keyword evidence="3 7" id="KW-0812">Transmembrane</keyword>
<evidence type="ECO:0000256" key="3">
    <source>
        <dbReference type="ARBA" id="ARBA00022692"/>
    </source>
</evidence>
<feature type="transmembrane region" description="Helical" evidence="7">
    <location>
        <begin position="105"/>
        <end position="127"/>
    </location>
</feature>
<feature type="transmembrane region" description="Helical" evidence="7">
    <location>
        <begin position="69"/>
        <end position="93"/>
    </location>
</feature>